<evidence type="ECO:0000313" key="9">
    <source>
        <dbReference type="RefSeq" id="XP_008222802.1"/>
    </source>
</evidence>
<evidence type="ECO:0000256" key="6">
    <source>
        <dbReference type="SAM" id="Phobius"/>
    </source>
</evidence>
<dbReference type="InterPro" id="IPR004263">
    <property type="entry name" value="Exostosin"/>
</dbReference>
<evidence type="ECO:0000256" key="4">
    <source>
        <dbReference type="ARBA" id="ARBA00022968"/>
    </source>
</evidence>
<dbReference type="GO" id="GO:0016757">
    <property type="term" value="F:glycosyltransferase activity"/>
    <property type="evidence" value="ECO:0007669"/>
    <property type="project" value="UniProtKB-KW"/>
</dbReference>
<protein>
    <submittedName>
        <fullName evidence="9">Probable xyloglucan galactosyltransferase GT14</fullName>
    </submittedName>
</protein>
<dbReference type="RefSeq" id="XP_008222802.1">
    <property type="nucleotide sequence ID" value="XM_008224580.1"/>
</dbReference>
<comment type="subcellular location">
    <subcellularLocation>
        <location evidence="1">Golgi apparatus membrane</location>
        <topology evidence="1">Single-pass type II membrane protein</topology>
    </subcellularLocation>
</comment>
<evidence type="ECO:0000256" key="5">
    <source>
        <dbReference type="ARBA" id="ARBA00023034"/>
    </source>
</evidence>
<gene>
    <name evidence="9" type="primary">LOC103322655</name>
</gene>
<keyword evidence="3 9" id="KW-0328">Glycosyltransferase</keyword>
<accession>A0ABM0NCN5</accession>
<evidence type="ECO:0000256" key="3">
    <source>
        <dbReference type="ARBA" id="ARBA00022676"/>
    </source>
</evidence>
<feature type="domain" description="Exostosin GT47" evidence="7">
    <location>
        <begin position="78"/>
        <end position="414"/>
    </location>
</feature>
<dbReference type="Pfam" id="PF03016">
    <property type="entry name" value="Exostosin_GT47"/>
    <property type="match status" value="1"/>
</dbReference>
<feature type="transmembrane region" description="Helical" evidence="6">
    <location>
        <begin position="26"/>
        <end position="48"/>
    </location>
</feature>
<name>A0ABM0NCN5_PRUMU</name>
<keyword evidence="6" id="KW-1133">Transmembrane helix</keyword>
<evidence type="ECO:0000256" key="2">
    <source>
        <dbReference type="ARBA" id="ARBA00010271"/>
    </source>
</evidence>
<evidence type="ECO:0000313" key="8">
    <source>
        <dbReference type="Proteomes" id="UP000694861"/>
    </source>
</evidence>
<proteinExistence type="inferred from homology"/>
<keyword evidence="3 9" id="KW-0808">Transferase</keyword>
<keyword evidence="5" id="KW-0333">Golgi apparatus</keyword>
<dbReference type="InterPro" id="IPR040911">
    <property type="entry name" value="Exostosin_GT47"/>
</dbReference>
<keyword evidence="8" id="KW-1185">Reference proteome</keyword>
<keyword evidence="6" id="KW-0812">Transmembrane</keyword>
<keyword evidence="6" id="KW-0472">Membrane</keyword>
<dbReference type="GeneID" id="103322655"/>
<keyword evidence="4" id="KW-0735">Signal-anchor</keyword>
<sequence length="506" mass="57800">MFYCRELFIIKDQMGKPLARKCSQEVGFGLLVSFILCLVLYSLIYSSLLGVNNGVNLLVNKQVHPISIVKINRTEHPCSDRYIYIHEGLPSRFNYDFLNNCESLTAGAMTVSNISNMCPYIVNLGLGPVIESSEGVLANESWFSTNQFLLEVIFHNRMKQYECLIENYTLASAIYVPFYAGIDASVHLLDPNLTARDSSAKDLVRWLSSKPEWKKMWGRDHFFVAGRVSWDFRRQRDNSSNWGSKLRSLPESMNMSMLSIEGSAWKNDLAIPYPTSFHPTEDSEVVQWQKRVRKQERPHLFAFVGAPRARQKNSIRGKLIDQCQASTNCKFLHCRKNNCDNPVTIMRVFQSSVYCLQPPGDTSTRRSTFDSFVAGCIPVFFHPASAYTQYLWHLPKNHTKYSVFIPVRLAEDLKEGDIEKVLLGISKDRELAMREEVIRLIPKLVYADPRSRLKTQDAFDLAVQGILERIGNVRKVIREGKDPSIGFAESDGGKFAFPKTNTNRLY</sequence>
<evidence type="ECO:0000256" key="1">
    <source>
        <dbReference type="ARBA" id="ARBA00004323"/>
    </source>
</evidence>
<reference evidence="9" key="2">
    <citation type="submission" date="2025-08" db="UniProtKB">
        <authorList>
            <consortium name="RefSeq"/>
        </authorList>
    </citation>
    <scope>IDENTIFICATION</scope>
</reference>
<dbReference type="PANTHER" id="PTHR11062:SF241">
    <property type="entry name" value="XYLOGLUCAN GALACTOSYLTRANSFERASE GT14-RELATED"/>
    <property type="match status" value="1"/>
</dbReference>
<dbReference type="Proteomes" id="UP000694861">
    <property type="component" value="Linkage group LG2"/>
</dbReference>
<dbReference type="PANTHER" id="PTHR11062">
    <property type="entry name" value="EXOSTOSIN HEPARAN SULFATE GLYCOSYLTRANSFERASE -RELATED"/>
    <property type="match status" value="1"/>
</dbReference>
<comment type="similarity">
    <text evidence="2">Belongs to the glycosyltransferase 47 family.</text>
</comment>
<evidence type="ECO:0000259" key="7">
    <source>
        <dbReference type="Pfam" id="PF03016"/>
    </source>
</evidence>
<organism evidence="8 9">
    <name type="scientific">Prunus mume</name>
    <name type="common">Japanese apricot</name>
    <name type="synonym">Armeniaca mume</name>
    <dbReference type="NCBI Taxonomy" id="102107"/>
    <lineage>
        <taxon>Eukaryota</taxon>
        <taxon>Viridiplantae</taxon>
        <taxon>Streptophyta</taxon>
        <taxon>Embryophyta</taxon>
        <taxon>Tracheophyta</taxon>
        <taxon>Spermatophyta</taxon>
        <taxon>Magnoliopsida</taxon>
        <taxon>eudicotyledons</taxon>
        <taxon>Gunneridae</taxon>
        <taxon>Pentapetalae</taxon>
        <taxon>rosids</taxon>
        <taxon>fabids</taxon>
        <taxon>Rosales</taxon>
        <taxon>Rosaceae</taxon>
        <taxon>Amygdaloideae</taxon>
        <taxon>Amygdaleae</taxon>
        <taxon>Prunus</taxon>
    </lineage>
</organism>
<reference evidence="8" key="1">
    <citation type="journal article" date="2012" name="Nat. Commun.">
        <title>The genome of Prunus mume.</title>
        <authorList>
            <person name="Zhang Q."/>
            <person name="Chen W."/>
            <person name="Sun L."/>
            <person name="Zhao F."/>
            <person name="Huang B."/>
            <person name="Yang W."/>
            <person name="Tao Y."/>
            <person name="Wang J."/>
            <person name="Yuan Z."/>
            <person name="Fan G."/>
            <person name="Xing Z."/>
            <person name="Han C."/>
            <person name="Pan H."/>
            <person name="Zhong X."/>
            <person name="Shi W."/>
            <person name="Liang X."/>
            <person name="Du D."/>
            <person name="Sun F."/>
            <person name="Xu Z."/>
            <person name="Hao R."/>
            <person name="Lv T."/>
            <person name="Lv Y."/>
            <person name="Zheng Z."/>
            <person name="Sun M."/>
            <person name="Luo L."/>
            <person name="Cai M."/>
            <person name="Gao Y."/>
            <person name="Wang J."/>
            <person name="Yin Y."/>
            <person name="Xu X."/>
            <person name="Cheng T."/>
            <person name="Wang J."/>
        </authorList>
    </citation>
    <scope>NUCLEOTIDE SEQUENCE [LARGE SCALE GENOMIC DNA]</scope>
</reference>